<keyword evidence="2" id="KW-1185">Reference proteome</keyword>
<dbReference type="SFLD" id="SFLDG01144">
    <property type="entry name" value="C2.B.4:_PGP_Like"/>
    <property type="match status" value="1"/>
</dbReference>
<evidence type="ECO:0000313" key="2">
    <source>
        <dbReference type="Proteomes" id="UP000004892"/>
    </source>
</evidence>
<dbReference type="GO" id="GO:0016791">
    <property type="term" value="F:phosphatase activity"/>
    <property type="evidence" value="ECO:0007669"/>
    <property type="project" value="TreeGrafter"/>
</dbReference>
<accession>H1DGU9</accession>
<keyword evidence="1" id="KW-0378">Hydrolase</keyword>
<dbReference type="Gene3D" id="3.40.50.1000">
    <property type="entry name" value="HAD superfamily/HAD-like"/>
    <property type="match status" value="1"/>
</dbReference>
<dbReference type="RefSeq" id="WP_009136633.1">
    <property type="nucleotide sequence ID" value="NZ_JH594596.1"/>
</dbReference>
<dbReference type="InterPro" id="IPR036412">
    <property type="entry name" value="HAD-like_sf"/>
</dbReference>
<dbReference type="Proteomes" id="UP000004892">
    <property type="component" value="Unassembled WGS sequence"/>
</dbReference>
<dbReference type="PATRIC" id="fig|742817.3.peg.1577"/>
<gene>
    <name evidence="1" type="ORF">HMPREF9449_01485</name>
</gene>
<dbReference type="Gene3D" id="3.30.1240.10">
    <property type="match status" value="1"/>
</dbReference>
<dbReference type="SFLD" id="SFLDG01140">
    <property type="entry name" value="C2.B:_Phosphomannomutase_and_P"/>
    <property type="match status" value="1"/>
</dbReference>
<name>H1DGU9_9BACT</name>
<dbReference type="GeneID" id="98069058"/>
<proteinExistence type="predicted"/>
<dbReference type="SUPFAM" id="SSF56784">
    <property type="entry name" value="HAD-like"/>
    <property type="match status" value="1"/>
</dbReference>
<dbReference type="NCBIfam" id="TIGR01484">
    <property type="entry name" value="HAD-SF-IIB"/>
    <property type="match status" value="1"/>
</dbReference>
<evidence type="ECO:0000313" key="1">
    <source>
        <dbReference type="EMBL" id="EHP47632.1"/>
    </source>
</evidence>
<protein>
    <submittedName>
        <fullName evidence="1">Cof-like hydrolase</fullName>
    </submittedName>
</protein>
<dbReference type="STRING" id="742817.HMPREF9449_01485"/>
<dbReference type="PROSITE" id="PS01229">
    <property type="entry name" value="COF_2"/>
    <property type="match status" value="1"/>
</dbReference>
<dbReference type="GO" id="GO:0000287">
    <property type="term" value="F:magnesium ion binding"/>
    <property type="evidence" value="ECO:0007669"/>
    <property type="project" value="TreeGrafter"/>
</dbReference>
<dbReference type="GO" id="GO:0005829">
    <property type="term" value="C:cytosol"/>
    <property type="evidence" value="ECO:0007669"/>
    <property type="project" value="TreeGrafter"/>
</dbReference>
<dbReference type="InterPro" id="IPR023214">
    <property type="entry name" value="HAD_sf"/>
</dbReference>
<dbReference type="PROSITE" id="PS01228">
    <property type="entry name" value="COF_1"/>
    <property type="match status" value="1"/>
</dbReference>
<reference evidence="1 2" key="1">
    <citation type="submission" date="2012-01" db="EMBL/GenBank/DDBJ databases">
        <title>The Genome Sequence of Odoribacter laneus YIT 12061.</title>
        <authorList>
            <consortium name="The Broad Institute Genome Sequencing Platform"/>
            <person name="Earl A."/>
            <person name="Ward D."/>
            <person name="Feldgarden M."/>
            <person name="Gevers D."/>
            <person name="Morotomi M."/>
            <person name="Young S.K."/>
            <person name="Zeng Q."/>
            <person name="Gargeya S."/>
            <person name="Fitzgerald M."/>
            <person name="Haas B."/>
            <person name="Abouelleil A."/>
            <person name="Alvarado L."/>
            <person name="Arachchi H.M."/>
            <person name="Berlin A."/>
            <person name="Chapman S.B."/>
            <person name="Gearin G."/>
            <person name="Goldberg J."/>
            <person name="Griggs A."/>
            <person name="Gujja S."/>
            <person name="Hansen M."/>
            <person name="Heiman D."/>
            <person name="Howarth C."/>
            <person name="Larimer J."/>
            <person name="Lui A."/>
            <person name="MacDonald P.J.P."/>
            <person name="McCowen C."/>
            <person name="Montmayeur A."/>
            <person name="Murphy C."/>
            <person name="Neiman D."/>
            <person name="Pearson M."/>
            <person name="Priest M."/>
            <person name="Roberts A."/>
            <person name="Saif S."/>
            <person name="Shea T."/>
            <person name="Sisk P."/>
            <person name="Stolte C."/>
            <person name="Sykes S."/>
            <person name="Wortman J."/>
            <person name="Nusbaum C."/>
            <person name="Birren B."/>
        </authorList>
    </citation>
    <scope>NUCLEOTIDE SEQUENCE [LARGE SCALE GENOMIC DNA]</scope>
    <source>
        <strain evidence="1 2">YIT 12061</strain>
    </source>
</reference>
<comment type="caution">
    <text evidence="1">The sequence shown here is derived from an EMBL/GenBank/DDBJ whole genome shotgun (WGS) entry which is preliminary data.</text>
</comment>
<dbReference type="eggNOG" id="COG0561">
    <property type="taxonomic scope" value="Bacteria"/>
</dbReference>
<sequence>MIKAAFFDIDGTLVSFKTHEVPASTVRALHQLRSQGILTFIATGRHILTVNNLGNLKFDGYMTLNGSYCFIDLKVIYKHSIPPADISMLVNYLQEKANFPCIFVHENALYMNYINEQTTKAFQLLNFPQPPILPLTEAAQGEIFQLIAFFTPSQEMEIMPQLPHCQSTRWTSLFSDIIPLGSNKQIGMQKIIEHYGFSREEVIAFGDGGNDIPMLQYAGISVAMGNAKDAVKQSADYVTASVDEDGIYKALTHLDIISAHPF</sequence>
<dbReference type="HOGENOM" id="CLU_044146_7_0_10"/>
<dbReference type="InterPro" id="IPR006379">
    <property type="entry name" value="HAD-SF_hydro_IIB"/>
</dbReference>
<organism evidence="1 2">
    <name type="scientific">Odoribacter laneus YIT 12061</name>
    <dbReference type="NCBI Taxonomy" id="742817"/>
    <lineage>
        <taxon>Bacteria</taxon>
        <taxon>Pseudomonadati</taxon>
        <taxon>Bacteroidota</taxon>
        <taxon>Bacteroidia</taxon>
        <taxon>Bacteroidales</taxon>
        <taxon>Odoribacteraceae</taxon>
        <taxon>Odoribacter</taxon>
    </lineage>
</organism>
<dbReference type="PANTHER" id="PTHR10000">
    <property type="entry name" value="PHOSPHOSERINE PHOSPHATASE"/>
    <property type="match status" value="1"/>
</dbReference>
<dbReference type="Pfam" id="PF08282">
    <property type="entry name" value="Hydrolase_3"/>
    <property type="match status" value="1"/>
</dbReference>
<dbReference type="EMBL" id="ADMC01000022">
    <property type="protein sequence ID" value="EHP47632.1"/>
    <property type="molecule type" value="Genomic_DNA"/>
</dbReference>
<dbReference type="NCBIfam" id="TIGR00099">
    <property type="entry name" value="Cof-subfamily"/>
    <property type="match status" value="1"/>
</dbReference>
<dbReference type="PANTHER" id="PTHR10000:SF25">
    <property type="entry name" value="PHOSPHATASE YKRA-RELATED"/>
    <property type="match status" value="1"/>
</dbReference>
<dbReference type="AlphaFoldDB" id="H1DGU9"/>
<dbReference type="InterPro" id="IPR000150">
    <property type="entry name" value="Cof"/>
</dbReference>
<dbReference type="SFLD" id="SFLDS00003">
    <property type="entry name" value="Haloacid_Dehalogenase"/>
    <property type="match status" value="1"/>
</dbReference>